<accession>A0A927DQ86</accession>
<name>A0A927DQ86_KLEPN</name>
<proteinExistence type="predicted"/>
<reference evidence="1" key="1">
    <citation type="submission" date="2020-07" db="EMBL/GenBank/DDBJ databases">
        <title>Clinical and genomic characterization of carbapenemase-producing Enterobacterales causing secondary infections during the COVID-19 crisis at a New York City hospital.</title>
        <authorList>
            <person name="Gomez-Simmonds A."/>
            <person name="Annavajhala M.K."/>
            <person name="Uhlemann A.-C."/>
        </authorList>
    </citation>
    <scope>NUCLEOTIDE SEQUENCE</scope>
    <source>
        <strain evidence="1">NK1593</strain>
    </source>
</reference>
<evidence type="ECO:0000313" key="2">
    <source>
        <dbReference type="Proteomes" id="UP000657739"/>
    </source>
</evidence>
<dbReference type="Proteomes" id="UP000657739">
    <property type="component" value="Unassembled WGS sequence"/>
</dbReference>
<dbReference type="AlphaFoldDB" id="A0A927DQ86"/>
<dbReference type="EMBL" id="JACXTE010000004">
    <property type="protein sequence ID" value="MBD3708726.1"/>
    <property type="molecule type" value="Genomic_DNA"/>
</dbReference>
<evidence type="ECO:0000313" key="1">
    <source>
        <dbReference type="EMBL" id="MBD3708726.1"/>
    </source>
</evidence>
<protein>
    <submittedName>
        <fullName evidence="1">Uncharacterized protein</fullName>
    </submittedName>
</protein>
<gene>
    <name evidence="1" type="ORF">IE987_28650</name>
</gene>
<organism evidence="1 2">
    <name type="scientific">Klebsiella pneumoniae</name>
    <dbReference type="NCBI Taxonomy" id="573"/>
    <lineage>
        <taxon>Bacteria</taxon>
        <taxon>Pseudomonadati</taxon>
        <taxon>Pseudomonadota</taxon>
        <taxon>Gammaproteobacteria</taxon>
        <taxon>Enterobacterales</taxon>
        <taxon>Enterobacteriaceae</taxon>
        <taxon>Klebsiella/Raoultella group</taxon>
        <taxon>Klebsiella</taxon>
        <taxon>Klebsiella pneumoniae complex</taxon>
    </lineage>
</organism>
<comment type="caution">
    <text evidence="1">The sequence shown here is derived from an EMBL/GenBank/DDBJ whole genome shotgun (WGS) entry which is preliminary data.</text>
</comment>
<sequence length="107" mass="12239">MDMVTNHLSIGRFSCERGLNGQEFRLLLTEHGEKEAVLLFGKKSFVAVPDTQNLYGGCYYLYLEDAHKNELLIELNESDLYPGGAIELQHNGGRKIHCEILKVRWSR</sequence>